<feature type="domain" description="DyP dimeric alpha+beta barrel" evidence="11">
    <location>
        <begin position="65"/>
        <end position="213"/>
    </location>
</feature>
<dbReference type="GO" id="GO:0004601">
    <property type="term" value="F:peroxidase activity"/>
    <property type="evidence" value="ECO:0007669"/>
    <property type="project" value="UniProtKB-KW"/>
</dbReference>
<dbReference type="SUPFAM" id="SSF54909">
    <property type="entry name" value="Dimeric alpha+beta barrel"/>
    <property type="match status" value="1"/>
</dbReference>
<evidence type="ECO:0000256" key="8">
    <source>
        <dbReference type="ARBA" id="ARBA00025737"/>
    </source>
</evidence>
<accession>A0ABR1IY71</accession>
<keyword evidence="5 9" id="KW-0732">Signal</keyword>
<evidence type="ECO:0000256" key="2">
    <source>
        <dbReference type="ARBA" id="ARBA00022559"/>
    </source>
</evidence>
<dbReference type="InterPro" id="IPR006314">
    <property type="entry name" value="Dyp_peroxidase"/>
</dbReference>
<evidence type="ECO:0000256" key="5">
    <source>
        <dbReference type="ARBA" id="ARBA00022729"/>
    </source>
</evidence>
<dbReference type="Pfam" id="PF20628">
    <property type="entry name" value="Dyp_perox_C"/>
    <property type="match status" value="1"/>
</dbReference>
<organism evidence="12 13">
    <name type="scientific">Marasmiellus scandens</name>
    <dbReference type="NCBI Taxonomy" id="2682957"/>
    <lineage>
        <taxon>Eukaryota</taxon>
        <taxon>Fungi</taxon>
        <taxon>Dikarya</taxon>
        <taxon>Basidiomycota</taxon>
        <taxon>Agaricomycotina</taxon>
        <taxon>Agaricomycetes</taxon>
        <taxon>Agaricomycetidae</taxon>
        <taxon>Agaricales</taxon>
        <taxon>Marasmiineae</taxon>
        <taxon>Omphalotaceae</taxon>
        <taxon>Marasmiellus</taxon>
    </lineage>
</organism>
<dbReference type="NCBIfam" id="TIGR01413">
    <property type="entry name" value="Dyp_perox_fam"/>
    <property type="match status" value="1"/>
</dbReference>
<dbReference type="EMBL" id="JBANRG010000051">
    <property type="protein sequence ID" value="KAK7444358.1"/>
    <property type="molecule type" value="Genomic_DNA"/>
</dbReference>
<comment type="cofactor">
    <cofactor evidence="1">
        <name>heme b</name>
        <dbReference type="ChEBI" id="CHEBI:60344"/>
    </cofactor>
</comment>
<protein>
    <submittedName>
        <fullName evidence="12">Dye-decolorizing heme-containing peroxidase</fullName>
    </submittedName>
</protein>
<reference evidence="12 13" key="1">
    <citation type="submission" date="2024-01" db="EMBL/GenBank/DDBJ databases">
        <title>A draft genome for the cacao thread blight pathogen Marasmiellus scandens.</title>
        <authorList>
            <person name="Baruah I.K."/>
            <person name="Leung J."/>
            <person name="Bukari Y."/>
            <person name="Amoako-Attah I."/>
            <person name="Meinhardt L.W."/>
            <person name="Bailey B.A."/>
            <person name="Cohen S.P."/>
        </authorList>
    </citation>
    <scope>NUCLEOTIDE SEQUENCE [LARGE SCALE GENOMIC DNA]</scope>
    <source>
        <strain evidence="12 13">GH-19</strain>
    </source>
</reference>
<evidence type="ECO:0000256" key="1">
    <source>
        <dbReference type="ARBA" id="ARBA00001970"/>
    </source>
</evidence>
<gene>
    <name evidence="12" type="primary">DyP1_7</name>
    <name evidence="12" type="ORF">VKT23_015373</name>
</gene>
<evidence type="ECO:0000259" key="11">
    <source>
        <dbReference type="Pfam" id="PF21105"/>
    </source>
</evidence>
<evidence type="ECO:0000256" key="6">
    <source>
        <dbReference type="ARBA" id="ARBA00023002"/>
    </source>
</evidence>
<dbReference type="InterPro" id="IPR011008">
    <property type="entry name" value="Dimeric_a/b-barrel"/>
</dbReference>
<dbReference type="PROSITE" id="PS51404">
    <property type="entry name" value="DYP_PEROXIDASE"/>
    <property type="match status" value="1"/>
</dbReference>
<dbReference type="Pfam" id="PF21105">
    <property type="entry name" value="DyP_N"/>
    <property type="match status" value="1"/>
</dbReference>
<evidence type="ECO:0000313" key="13">
    <source>
        <dbReference type="Proteomes" id="UP001498398"/>
    </source>
</evidence>
<keyword evidence="3" id="KW-0349">Heme</keyword>
<sequence>MKLSFIPFIIGLTVHSALAAPGLKPRRTSSLLLNHVAQPDLPQPRPAYKNAYATNSSSGGLNLDDIQGDVLIGEKKNKELFFFFGIQNATAFKSKLSSDISPLVTNTNQLLSVDTQPVTAVNIAFSQSGLTALGVTDNLKDSAFSSGQFADAENLGDPGTSNWISGFIGTRVHGVLMFFSDTDENIDEELSNIQSILGDSVTEVHRLNTSARPGDQQGHEHFGYLDGISQPAIEGFTQDVLPGQMLVPPGSFILGADGDLFARPQWAVGGSFLAFRQMQQMVPEFNKYVRDNAVMLPGLSQTENFNLFGARLFGRWKSGAPVDLAPLQDDPELANDKMRSNNFTYDHPEYPGFDMVSNQTNCPFSAHIRKTRPRRDFNPEEPFHHIIRASIPYGPEVTDGEHASNKSSTDPSLERGLAFVAYQSSIENGFKFMQTQWVNDANFFIGKPTPPGVDPIIGRIPGTPADAPRNVSGTNPMNQSQIFTLDSDIVISRGGEYFFVPPISALSGVLAA</sequence>
<evidence type="ECO:0000313" key="12">
    <source>
        <dbReference type="EMBL" id="KAK7444358.1"/>
    </source>
</evidence>
<dbReference type="Proteomes" id="UP001498398">
    <property type="component" value="Unassembled WGS sequence"/>
</dbReference>
<evidence type="ECO:0000256" key="7">
    <source>
        <dbReference type="ARBA" id="ARBA00023004"/>
    </source>
</evidence>
<proteinExistence type="inferred from homology"/>
<keyword evidence="6" id="KW-0560">Oxidoreductase</keyword>
<feature type="signal peptide" evidence="9">
    <location>
        <begin position="1"/>
        <end position="19"/>
    </location>
</feature>
<evidence type="ECO:0000256" key="9">
    <source>
        <dbReference type="SAM" id="SignalP"/>
    </source>
</evidence>
<keyword evidence="4" id="KW-0479">Metal-binding</keyword>
<dbReference type="InterPro" id="IPR048328">
    <property type="entry name" value="Dyp_perox_C"/>
</dbReference>
<feature type="domain" description="Dyp-type peroxidase C-terminal" evidence="10">
    <location>
        <begin position="264"/>
        <end position="438"/>
    </location>
</feature>
<dbReference type="InterPro" id="IPR049509">
    <property type="entry name" value="DyP_N"/>
</dbReference>
<dbReference type="PANTHER" id="PTHR30521:SF4">
    <property type="entry name" value="DEFERROCHELATASE"/>
    <property type="match status" value="1"/>
</dbReference>
<evidence type="ECO:0000256" key="4">
    <source>
        <dbReference type="ARBA" id="ARBA00022723"/>
    </source>
</evidence>
<comment type="similarity">
    <text evidence="8">Belongs to the DyP-type peroxidase family.</text>
</comment>
<name>A0ABR1IY71_9AGAR</name>
<keyword evidence="2 12" id="KW-0575">Peroxidase</keyword>
<comment type="caution">
    <text evidence="12">The sequence shown here is derived from an EMBL/GenBank/DDBJ whole genome shotgun (WGS) entry which is preliminary data.</text>
</comment>
<evidence type="ECO:0000259" key="10">
    <source>
        <dbReference type="Pfam" id="PF20628"/>
    </source>
</evidence>
<evidence type="ECO:0000256" key="3">
    <source>
        <dbReference type="ARBA" id="ARBA00022617"/>
    </source>
</evidence>
<feature type="chain" id="PRO_5046734124" evidence="9">
    <location>
        <begin position="20"/>
        <end position="512"/>
    </location>
</feature>
<keyword evidence="13" id="KW-1185">Reference proteome</keyword>
<keyword evidence="7" id="KW-0408">Iron</keyword>
<dbReference type="PANTHER" id="PTHR30521">
    <property type="entry name" value="DEFERROCHELATASE/PEROXIDASE"/>
    <property type="match status" value="1"/>
</dbReference>